<dbReference type="Gene3D" id="3.60.20.40">
    <property type="match status" value="1"/>
</dbReference>
<feature type="binding site" evidence="1">
    <location>
        <begin position="415"/>
        <end position="417"/>
    </location>
    <ligand>
        <name>L-glutamate</name>
        <dbReference type="ChEBI" id="CHEBI:29985"/>
    </ligand>
</feature>
<dbReference type="InterPro" id="IPR043137">
    <property type="entry name" value="GGT_ssub_C"/>
</dbReference>
<dbReference type="OMA" id="AISAMIC"/>
<dbReference type="GO" id="GO:0036374">
    <property type="term" value="F:glutathione hydrolase activity"/>
    <property type="evidence" value="ECO:0007669"/>
    <property type="project" value="InterPro"/>
</dbReference>
<keyword evidence="2" id="KW-1133">Transmembrane helix</keyword>
<dbReference type="GO" id="GO:0006751">
    <property type="term" value="P:glutathione catabolic process"/>
    <property type="evidence" value="ECO:0007669"/>
    <property type="project" value="InterPro"/>
</dbReference>
<dbReference type="SUPFAM" id="SSF56235">
    <property type="entry name" value="N-terminal nucleophile aminohydrolases (Ntn hydrolases)"/>
    <property type="match status" value="1"/>
</dbReference>
<sequence>MSGRIEFTTLTEDDAFEAPHSGTSVSKSKSGEITPLKELNTKKQDFRNRAEGLQFIILLFVIASFCITVALAVEIVIGESQVPSHGAVSSLSGTCSDVGVGILKKNGNAVDAAISAMICLMVVEPQASGLGGLLASSQQYFRGGFIVIHDHKRKDHPATVLDFRESAPGDIATASGNFEKEMHSRPGLRVGVPGELLGMFEASKAHGRLPWSELFTPVIKIAEDGFPVSARLGKLAIQIDFMCTKVLRKRVAKEKDFPDGFFNVFRNPATNQLYDEGDVMHRKDLANLFRKVSTEGISTFYSGSIAEEIVREVQKNGGVMKLDDLKNYRVMSDISPIVGKFLNYTVVTMPAPSSGSLLLYTLKSVEKLDVDNPLSTLYMTALTEATKNAYVCRTLLGDPYKNPKVRVFESLIANSLNNLFGSMILTPSGILLNDELLDFSNIEQDPNEKYNFIQPNKRPLSSMVPTIVYQENRPCLLRLSVDLFTFVQSYTKD</sequence>
<feature type="binding site" evidence="1">
    <location>
        <position position="164"/>
    </location>
    <ligand>
        <name>L-glutamate</name>
        <dbReference type="ChEBI" id="CHEBI:29985"/>
    </ligand>
</feature>
<dbReference type="AlphaFoldDB" id="A0A915HQC9"/>
<feature type="transmembrane region" description="Helical" evidence="2">
    <location>
        <begin position="52"/>
        <end position="73"/>
    </location>
</feature>
<dbReference type="InterPro" id="IPR000101">
    <property type="entry name" value="GGT_peptidase"/>
</dbReference>
<evidence type="ECO:0000256" key="2">
    <source>
        <dbReference type="SAM" id="Phobius"/>
    </source>
</evidence>
<dbReference type="Proteomes" id="UP000887565">
    <property type="component" value="Unplaced"/>
</dbReference>
<feature type="binding site" evidence="1">
    <location>
        <position position="438"/>
    </location>
    <ligand>
        <name>L-glutamate</name>
        <dbReference type="ChEBI" id="CHEBI:29985"/>
    </ligand>
</feature>
<organism evidence="3 4">
    <name type="scientific">Romanomermis culicivorax</name>
    <name type="common">Nematode worm</name>
    <dbReference type="NCBI Taxonomy" id="13658"/>
    <lineage>
        <taxon>Eukaryota</taxon>
        <taxon>Metazoa</taxon>
        <taxon>Ecdysozoa</taxon>
        <taxon>Nematoda</taxon>
        <taxon>Enoplea</taxon>
        <taxon>Dorylaimia</taxon>
        <taxon>Mermithida</taxon>
        <taxon>Mermithoidea</taxon>
        <taxon>Mermithidae</taxon>
        <taxon>Romanomermis</taxon>
    </lineage>
</organism>
<reference evidence="4" key="1">
    <citation type="submission" date="2022-11" db="UniProtKB">
        <authorList>
            <consortium name="WormBaseParasite"/>
        </authorList>
    </citation>
    <scope>IDENTIFICATION</scope>
</reference>
<dbReference type="PANTHER" id="PTHR11686">
    <property type="entry name" value="GAMMA GLUTAMYL TRANSPEPTIDASE"/>
    <property type="match status" value="1"/>
</dbReference>
<proteinExistence type="predicted"/>
<keyword evidence="2" id="KW-0812">Transmembrane</keyword>
<dbReference type="Pfam" id="PF01019">
    <property type="entry name" value="G_glu_transpept"/>
    <property type="match status" value="2"/>
</dbReference>
<dbReference type="PRINTS" id="PR01210">
    <property type="entry name" value="GGTRANSPTASE"/>
</dbReference>
<evidence type="ECO:0000313" key="3">
    <source>
        <dbReference type="Proteomes" id="UP000887565"/>
    </source>
</evidence>
<dbReference type="WBParaSite" id="nRc.2.0.1.t04148-RA">
    <property type="protein sequence ID" value="nRc.2.0.1.t04148-RA"/>
    <property type="gene ID" value="nRc.2.0.1.g04148"/>
</dbReference>
<evidence type="ECO:0000256" key="1">
    <source>
        <dbReference type="PIRSR" id="PIRSR600101-2"/>
    </source>
</evidence>
<accession>A0A915HQC9</accession>
<keyword evidence="3" id="KW-1185">Reference proteome</keyword>
<name>A0A915HQC9_ROMCU</name>
<protein>
    <submittedName>
        <fullName evidence="4">Uncharacterized protein</fullName>
    </submittedName>
</protein>
<dbReference type="GO" id="GO:0005886">
    <property type="term" value="C:plasma membrane"/>
    <property type="evidence" value="ECO:0007669"/>
    <property type="project" value="TreeGrafter"/>
</dbReference>
<keyword evidence="2" id="KW-0472">Membrane</keyword>
<dbReference type="InterPro" id="IPR029055">
    <property type="entry name" value="Ntn_hydrolases_N"/>
</dbReference>
<dbReference type="Gene3D" id="1.10.246.230">
    <property type="match status" value="1"/>
</dbReference>
<evidence type="ECO:0000313" key="4">
    <source>
        <dbReference type="WBParaSite" id="nRc.2.0.1.t04148-RA"/>
    </source>
</evidence>
<dbReference type="PANTHER" id="PTHR11686:SF54">
    <property type="entry name" value="GLUTATHIONE HYDROLASE 7"/>
    <property type="match status" value="1"/>
</dbReference>
<feature type="binding site" evidence="1">
    <location>
        <begin position="461"/>
        <end position="462"/>
    </location>
    <ligand>
        <name>L-glutamate</name>
        <dbReference type="ChEBI" id="CHEBI:29985"/>
    </ligand>
</feature>